<evidence type="ECO:0000256" key="1">
    <source>
        <dbReference type="SAM" id="MobiDB-lite"/>
    </source>
</evidence>
<gene>
    <name evidence="2" type="ORF">LSINAPIS_LOCUS8368</name>
</gene>
<organism evidence="2 3">
    <name type="scientific">Leptidea sinapis</name>
    <dbReference type="NCBI Taxonomy" id="189913"/>
    <lineage>
        <taxon>Eukaryota</taxon>
        <taxon>Metazoa</taxon>
        <taxon>Ecdysozoa</taxon>
        <taxon>Arthropoda</taxon>
        <taxon>Hexapoda</taxon>
        <taxon>Insecta</taxon>
        <taxon>Pterygota</taxon>
        <taxon>Neoptera</taxon>
        <taxon>Endopterygota</taxon>
        <taxon>Lepidoptera</taxon>
        <taxon>Glossata</taxon>
        <taxon>Ditrysia</taxon>
        <taxon>Papilionoidea</taxon>
        <taxon>Pieridae</taxon>
        <taxon>Dismorphiinae</taxon>
        <taxon>Leptidea</taxon>
    </lineage>
</organism>
<feature type="region of interest" description="Disordered" evidence="1">
    <location>
        <begin position="101"/>
        <end position="160"/>
    </location>
</feature>
<sequence>MAISPNNKFDATPITLKATDLNSGSRNKTRFTKYCASSNESEASVMSNYSIKELKNSVSPYLAKNRITVKSKVTEQKIIQEQSSGFVSSFPLAVSLYKANSDEKVPRRSYKKPKKAMPKDISEPLQICNVSDMNESDYNESRSTRKPRPKKRKVNQNKNLTLPNESIEIYGRNSKYCSQMNIHLKGDGNFSRKSRRNNITIKDDKAPSNVWAMLRNINRFQFIPSAPVSLESLVPMKTNKNTKSNRNAKKCKDARLIKSCRTEEFAYISISSYSGSSSCDRVTVVDKQDHYNDEYIKGIENVEITQKSLTDDFKQSINQFETSNGIEQTKYKTNQETPYPEKIRYVAHENQKEYVDRPPVAKKIILKNNDCSDHLEQGDTGDVGDKSESDNIVSKKLSKTSVAGSKDRNYGLINMTTNSKLNVIQPKTRHPRLATTMPAARIPPKLTQTDIKRKLCNLRFPIVILGNDEISSRVEIINDQYSQFMGLDNQIWPYMVKWLPQKENRSDGKHIAIEHNAVNKHKISVNNSDSIHQKSSLHEAFKTANYSSKRNNPKHVTSHVDVTNKPKHAQTQHVKEVLNSFNTKAPDKTRTIRATSVYNVNGGKIFQRWPPGVTIETQTDTKNSETKFNVNQEKIATISKKTPMLFQWSKVKWASDLIENVITKIKNGTYYDHEFPREKRIIGNMQNKSTQTETKIKVDNNNYITPLHETKVYFEDDLKTIPGFDCDVAVIAGGLEVETISKQQIAVRNCVANIVVQFDVKLPFNIVPKTSLIKESSMSLIPLLDRESKTKVFKYKASLTNNILPAELCRIFPNILRNIFKTNMFPHLPKITNSAAYDVVASEPYPDTCEFSVLNNTLSSIAVRIVNGRFSNVLPKQTRHIIERKNFFAHKKTELLVNCKLQSPILLDVLSLYHVNINYIRDSLKIFAFPKPSNVLILDQVKSQASNNKCRALVPYCTAASYQDYIAENLTAAFGTQDTDVKLISIKPAQRNGLFDMIKWFDIKLFGNKINSGDHYINKNVFHENGVLDLNKNVFNNPKTNKTRHAIAFGNKQNNKGSTSYNKVEEHETIKMLKPKNFNIHRKQGCVKFCRKCKSTTCITRYKSVSLKKIANLDEFFQAIGLAKDLSCIINGNVEKNILSAIIEMKAWLTEISPRQALLILLLANKKDTPITARHRNVIIQGIASNRITQTSDLDMELEVIERESLSNLNLCEGITYLPKNNEDILLEELCWIAKSTAAENHRIFDQSSIELLRSLLQKRRKLNPTYLRVMAKYAGLGLLKANGNCTIILN</sequence>
<protein>
    <submittedName>
        <fullName evidence="2">Uncharacterized protein</fullName>
    </submittedName>
</protein>
<proteinExistence type="predicted"/>
<feature type="compositionally biased region" description="Basic residues" evidence="1">
    <location>
        <begin position="144"/>
        <end position="155"/>
    </location>
</feature>
<feature type="compositionally biased region" description="Basic residues" evidence="1">
    <location>
        <begin position="107"/>
        <end position="116"/>
    </location>
</feature>
<evidence type="ECO:0000313" key="2">
    <source>
        <dbReference type="EMBL" id="VVC96983.1"/>
    </source>
</evidence>
<dbReference type="Proteomes" id="UP000324832">
    <property type="component" value="Unassembled WGS sequence"/>
</dbReference>
<name>A0A5E4QHL2_9NEOP</name>
<keyword evidence="3" id="KW-1185">Reference proteome</keyword>
<evidence type="ECO:0000313" key="3">
    <source>
        <dbReference type="Proteomes" id="UP000324832"/>
    </source>
</evidence>
<accession>A0A5E4QHL2</accession>
<dbReference type="EMBL" id="FZQP02002968">
    <property type="protein sequence ID" value="VVC96983.1"/>
    <property type="molecule type" value="Genomic_DNA"/>
</dbReference>
<reference evidence="2 3" key="1">
    <citation type="submission" date="2017-07" db="EMBL/GenBank/DDBJ databases">
        <authorList>
            <person name="Talla V."/>
            <person name="Backstrom N."/>
        </authorList>
    </citation>
    <scope>NUCLEOTIDE SEQUENCE [LARGE SCALE GENOMIC DNA]</scope>
</reference>